<feature type="compositionally biased region" description="Basic and acidic residues" evidence="1">
    <location>
        <begin position="98"/>
        <end position="108"/>
    </location>
</feature>
<protein>
    <submittedName>
        <fullName evidence="2">Putative secreted protein</fullName>
    </submittedName>
</protein>
<organism evidence="2">
    <name type="scientific">Ixodes ricinus</name>
    <name type="common">Common tick</name>
    <name type="synonym">Acarus ricinus</name>
    <dbReference type="NCBI Taxonomy" id="34613"/>
    <lineage>
        <taxon>Eukaryota</taxon>
        <taxon>Metazoa</taxon>
        <taxon>Ecdysozoa</taxon>
        <taxon>Arthropoda</taxon>
        <taxon>Chelicerata</taxon>
        <taxon>Arachnida</taxon>
        <taxon>Acari</taxon>
        <taxon>Parasitiformes</taxon>
        <taxon>Ixodida</taxon>
        <taxon>Ixodoidea</taxon>
        <taxon>Ixodidae</taxon>
        <taxon>Ixodinae</taxon>
        <taxon>Ixodes</taxon>
    </lineage>
</organism>
<dbReference type="EMBL" id="GIFC01007389">
    <property type="protein sequence ID" value="MXU89472.1"/>
    <property type="molecule type" value="Transcribed_RNA"/>
</dbReference>
<feature type="compositionally biased region" description="Polar residues" evidence="1">
    <location>
        <begin position="85"/>
        <end position="95"/>
    </location>
</feature>
<sequence length="108" mass="12223">MRVRMRLKWPVMSVQSVLWSRWLSEGEKLCSQAISSSSIWETSTGRPLVSSLESASSRHASSKYSTHCPSNLWLTPRVQLHDTQSGRCALRSTSSRKGRMDDAVRLSR</sequence>
<reference evidence="2" key="1">
    <citation type="submission" date="2019-12" db="EMBL/GenBank/DDBJ databases">
        <title>An insight into the sialome of adult female Ixodes ricinus ticks feeding for 6 days.</title>
        <authorList>
            <person name="Perner J."/>
            <person name="Ribeiro J.M.C."/>
        </authorList>
    </citation>
    <scope>NUCLEOTIDE SEQUENCE</scope>
    <source>
        <strain evidence="2">Semi-engorged</strain>
        <tissue evidence="2">Salivary glands</tissue>
    </source>
</reference>
<name>A0A6B0UA96_IXORI</name>
<proteinExistence type="predicted"/>
<evidence type="ECO:0000256" key="1">
    <source>
        <dbReference type="SAM" id="MobiDB-lite"/>
    </source>
</evidence>
<feature type="region of interest" description="Disordered" evidence="1">
    <location>
        <begin position="85"/>
        <end position="108"/>
    </location>
</feature>
<evidence type="ECO:0000313" key="2">
    <source>
        <dbReference type="EMBL" id="MXU89472.1"/>
    </source>
</evidence>
<dbReference type="AlphaFoldDB" id="A0A6B0UA96"/>
<accession>A0A6B0UA96</accession>